<evidence type="ECO:0000259" key="14">
    <source>
        <dbReference type="PROSITE" id="PS50885"/>
    </source>
</evidence>
<dbReference type="AlphaFoldDB" id="A0A1I4RFP4"/>
<dbReference type="CDD" id="cd06225">
    <property type="entry name" value="HAMP"/>
    <property type="match status" value="1"/>
</dbReference>
<dbReference type="EMBL" id="FOUF01000019">
    <property type="protein sequence ID" value="SFM51088.1"/>
    <property type="molecule type" value="Genomic_DNA"/>
</dbReference>
<dbReference type="InterPro" id="IPR003661">
    <property type="entry name" value="HisK_dim/P_dom"/>
</dbReference>
<keyword evidence="16" id="KW-1185">Reference proteome</keyword>
<dbReference type="PROSITE" id="PS50885">
    <property type="entry name" value="HAMP"/>
    <property type="match status" value="1"/>
</dbReference>
<dbReference type="RefSeq" id="WP_090669795.1">
    <property type="nucleotide sequence ID" value="NZ_FOUF01000019.1"/>
</dbReference>
<keyword evidence="6 12" id="KW-0812">Transmembrane</keyword>
<feature type="transmembrane region" description="Helical" evidence="12">
    <location>
        <begin position="20"/>
        <end position="40"/>
    </location>
</feature>
<dbReference type="SMART" id="SM00387">
    <property type="entry name" value="HATPase_c"/>
    <property type="match status" value="1"/>
</dbReference>
<dbReference type="EC" id="2.7.13.3" evidence="3"/>
<dbReference type="InterPro" id="IPR005467">
    <property type="entry name" value="His_kinase_dom"/>
</dbReference>
<evidence type="ECO:0000256" key="6">
    <source>
        <dbReference type="ARBA" id="ARBA00022692"/>
    </source>
</evidence>
<dbReference type="InterPro" id="IPR050428">
    <property type="entry name" value="TCS_sensor_his_kinase"/>
</dbReference>
<evidence type="ECO:0000256" key="10">
    <source>
        <dbReference type="ARBA" id="ARBA00023136"/>
    </source>
</evidence>
<dbReference type="SUPFAM" id="SSF47384">
    <property type="entry name" value="Homodimeric domain of signal transducing histidine kinase"/>
    <property type="match status" value="1"/>
</dbReference>
<dbReference type="Gene3D" id="1.10.287.130">
    <property type="match status" value="1"/>
</dbReference>
<comment type="catalytic activity">
    <reaction evidence="1">
        <text>ATP + protein L-histidine = ADP + protein N-phospho-L-histidine.</text>
        <dbReference type="EC" id="2.7.13.3"/>
    </reaction>
</comment>
<evidence type="ECO:0000256" key="11">
    <source>
        <dbReference type="SAM" id="Coils"/>
    </source>
</evidence>
<dbReference type="PROSITE" id="PS50109">
    <property type="entry name" value="HIS_KIN"/>
    <property type="match status" value="1"/>
</dbReference>
<sequence>MLRTRLSTLFGSLRTVLMVQVALPVLMVLALMLIVGQNLISQFIEERMQRDLQLITRAIHLPVSQALKKNDIEQIESSLASVFGMTEVYGAYLFDADGRRLVSFGVVNPTRRQATEALELTLDGEFAQYERIKGRKVYSFFLPLFDLAGQPSGLLQVTRKRSDIDKSLAELRYWAWGGFAVVSLLILGILALTHQRAIGHPLERLLRTMQRIEAGEKYHRASQQGPAEVKKLAAGLNEMLDAIAQAEKRENAQRQARAQMAEKLRQTETLAALGQLSAGVAHELGAPLSVVDGRANRLLRRARDQQDRRELEDIRHQVARMTSIIKQLLFYGRSSRAPKRMLDVDMLVKRARRLLSEEGRQHIELISGSAAQIEGDALSIEQALINLLRNACQACPDGKVILGWEADQGARKLILYVEDAGSGIDPALRPQIFEPFVTTKIPGEGSGLGLAIVQRVMREHQGSAQVKDSSLGGARFELVFPLPRAQSVEST</sequence>
<dbReference type="STRING" id="52442.SAMN05421880_11912"/>
<evidence type="ECO:0000256" key="2">
    <source>
        <dbReference type="ARBA" id="ARBA00004370"/>
    </source>
</evidence>
<evidence type="ECO:0000313" key="15">
    <source>
        <dbReference type="EMBL" id="SFM51088.1"/>
    </source>
</evidence>
<dbReference type="SMART" id="SM00388">
    <property type="entry name" value="HisKA"/>
    <property type="match status" value="1"/>
</dbReference>
<feature type="domain" description="HAMP" evidence="14">
    <location>
        <begin position="196"/>
        <end position="248"/>
    </location>
</feature>
<evidence type="ECO:0000256" key="3">
    <source>
        <dbReference type="ARBA" id="ARBA00012438"/>
    </source>
</evidence>
<evidence type="ECO:0000256" key="12">
    <source>
        <dbReference type="SAM" id="Phobius"/>
    </source>
</evidence>
<keyword evidence="7" id="KW-0418">Kinase</keyword>
<evidence type="ECO:0000256" key="1">
    <source>
        <dbReference type="ARBA" id="ARBA00000085"/>
    </source>
</evidence>
<keyword evidence="4" id="KW-0597">Phosphoprotein</keyword>
<dbReference type="GO" id="GO:0000155">
    <property type="term" value="F:phosphorelay sensor kinase activity"/>
    <property type="evidence" value="ECO:0007669"/>
    <property type="project" value="InterPro"/>
</dbReference>
<dbReference type="Pfam" id="PF00512">
    <property type="entry name" value="HisKA"/>
    <property type="match status" value="1"/>
</dbReference>
<feature type="coiled-coil region" evidence="11">
    <location>
        <begin position="229"/>
        <end position="263"/>
    </location>
</feature>
<evidence type="ECO:0000256" key="9">
    <source>
        <dbReference type="ARBA" id="ARBA00023012"/>
    </source>
</evidence>
<organism evidence="15 16">
    <name type="scientific">Nitrosomonas nitrosa</name>
    <dbReference type="NCBI Taxonomy" id="52442"/>
    <lineage>
        <taxon>Bacteria</taxon>
        <taxon>Pseudomonadati</taxon>
        <taxon>Pseudomonadota</taxon>
        <taxon>Betaproteobacteria</taxon>
        <taxon>Nitrosomonadales</taxon>
        <taxon>Nitrosomonadaceae</taxon>
        <taxon>Nitrosomonas</taxon>
    </lineage>
</organism>
<dbReference type="CDD" id="cd00082">
    <property type="entry name" value="HisKA"/>
    <property type="match status" value="1"/>
</dbReference>
<dbReference type="Proteomes" id="UP000199561">
    <property type="component" value="Unassembled WGS sequence"/>
</dbReference>
<evidence type="ECO:0000256" key="8">
    <source>
        <dbReference type="ARBA" id="ARBA00022989"/>
    </source>
</evidence>
<feature type="transmembrane region" description="Helical" evidence="12">
    <location>
        <begin position="173"/>
        <end position="192"/>
    </location>
</feature>
<dbReference type="SMART" id="SM00304">
    <property type="entry name" value="HAMP"/>
    <property type="match status" value="1"/>
</dbReference>
<dbReference type="PANTHER" id="PTHR45436:SF5">
    <property type="entry name" value="SENSOR HISTIDINE KINASE TRCS"/>
    <property type="match status" value="1"/>
</dbReference>
<keyword evidence="9" id="KW-0902">Two-component regulatory system</keyword>
<evidence type="ECO:0000256" key="7">
    <source>
        <dbReference type="ARBA" id="ARBA00022777"/>
    </source>
</evidence>
<comment type="subcellular location">
    <subcellularLocation>
        <location evidence="2">Membrane</location>
    </subcellularLocation>
</comment>
<proteinExistence type="predicted"/>
<dbReference type="PRINTS" id="PR00344">
    <property type="entry name" value="BCTRLSENSOR"/>
</dbReference>
<dbReference type="Gene3D" id="3.30.565.10">
    <property type="entry name" value="Histidine kinase-like ATPase, C-terminal domain"/>
    <property type="match status" value="1"/>
</dbReference>
<dbReference type="Gene3D" id="6.10.340.10">
    <property type="match status" value="1"/>
</dbReference>
<dbReference type="InterPro" id="IPR036890">
    <property type="entry name" value="HATPase_C_sf"/>
</dbReference>
<dbReference type="Pfam" id="PF02518">
    <property type="entry name" value="HATPase_c"/>
    <property type="match status" value="1"/>
</dbReference>
<name>A0A1I4RFP4_9PROT</name>
<dbReference type="InterPro" id="IPR003660">
    <property type="entry name" value="HAMP_dom"/>
</dbReference>
<accession>A0A1I4RFP4</accession>
<protein>
    <recommendedName>
        <fullName evidence="3">histidine kinase</fullName>
        <ecNumber evidence="3">2.7.13.3</ecNumber>
    </recommendedName>
</protein>
<dbReference type="SUPFAM" id="SSF55874">
    <property type="entry name" value="ATPase domain of HSP90 chaperone/DNA topoisomerase II/histidine kinase"/>
    <property type="match status" value="1"/>
</dbReference>
<feature type="domain" description="Histidine kinase" evidence="13">
    <location>
        <begin position="279"/>
        <end position="484"/>
    </location>
</feature>
<keyword evidence="5" id="KW-0808">Transferase</keyword>
<evidence type="ECO:0000256" key="4">
    <source>
        <dbReference type="ARBA" id="ARBA00022553"/>
    </source>
</evidence>
<keyword evidence="8 12" id="KW-1133">Transmembrane helix</keyword>
<reference evidence="15 16" key="1">
    <citation type="submission" date="2016-10" db="EMBL/GenBank/DDBJ databases">
        <authorList>
            <person name="de Groot N.N."/>
        </authorList>
    </citation>
    <scope>NUCLEOTIDE SEQUENCE [LARGE SCALE GENOMIC DNA]</scope>
    <source>
        <strain evidence="15 16">Nm146</strain>
    </source>
</reference>
<keyword evidence="10 12" id="KW-0472">Membrane</keyword>
<evidence type="ECO:0000259" key="13">
    <source>
        <dbReference type="PROSITE" id="PS50109"/>
    </source>
</evidence>
<dbReference type="InterPro" id="IPR003594">
    <property type="entry name" value="HATPase_dom"/>
</dbReference>
<evidence type="ECO:0000256" key="5">
    <source>
        <dbReference type="ARBA" id="ARBA00022679"/>
    </source>
</evidence>
<keyword evidence="11" id="KW-0175">Coiled coil</keyword>
<evidence type="ECO:0000313" key="16">
    <source>
        <dbReference type="Proteomes" id="UP000199561"/>
    </source>
</evidence>
<dbReference type="InterPro" id="IPR036097">
    <property type="entry name" value="HisK_dim/P_sf"/>
</dbReference>
<gene>
    <name evidence="15" type="ORF">SAMN05421880_11912</name>
</gene>
<dbReference type="InterPro" id="IPR004358">
    <property type="entry name" value="Sig_transdc_His_kin-like_C"/>
</dbReference>
<dbReference type="PANTHER" id="PTHR45436">
    <property type="entry name" value="SENSOR HISTIDINE KINASE YKOH"/>
    <property type="match status" value="1"/>
</dbReference>
<dbReference type="GO" id="GO:0016020">
    <property type="term" value="C:membrane"/>
    <property type="evidence" value="ECO:0007669"/>
    <property type="project" value="UniProtKB-SubCell"/>
</dbReference>
<dbReference type="SUPFAM" id="SSF158472">
    <property type="entry name" value="HAMP domain-like"/>
    <property type="match status" value="1"/>
</dbReference>
<dbReference type="Pfam" id="PF00672">
    <property type="entry name" value="HAMP"/>
    <property type="match status" value="1"/>
</dbReference>